<evidence type="ECO:0000313" key="2">
    <source>
        <dbReference type="Proteomes" id="UP000683246"/>
    </source>
</evidence>
<dbReference type="InterPro" id="IPR051454">
    <property type="entry name" value="RNA/ubiquinone_mod_enzymes"/>
</dbReference>
<dbReference type="KEGG" id="vpy:HZI73_05755"/>
<dbReference type="Pfam" id="PF01136">
    <property type="entry name" value="Peptidase_U32"/>
    <property type="match status" value="1"/>
</dbReference>
<reference evidence="1" key="1">
    <citation type="submission" date="2020-07" db="EMBL/GenBank/DDBJ databases">
        <title>Vallitalea pronyensis genome.</title>
        <authorList>
            <person name="Postec A."/>
        </authorList>
    </citation>
    <scope>NUCLEOTIDE SEQUENCE</scope>
    <source>
        <strain evidence="1">FatNI3</strain>
    </source>
</reference>
<organism evidence="1 2">
    <name type="scientific">Vallitalea pronyensis</name>
    <dbReference type="NCBI Taxonomy" id="1348613"/>
    <lineage>
        <taxon>Bacteria</taxon>
        <taxon>Bacillati</taxon>
        <taxon>Bacillota</taxon>
        <taxon>Clostridia</taxon>
        <taxon>Lachnospirales</taxon>
        <taxon>Vallitaleaceae</taxon>
        <taxon>Vallitalea</taxon>
    </lineage>
</organism>
<dbReference type="PANTHER" id="PTHR30217:SF10">
    <property type="entry name" value="23S RRNA 5-HYDROXYCYTIDINE C2501 SYNTHASE"/>
    <property type="match status" value="1"/>
</dbReference>
<accession>A0A8J8MHW4</accession>
<name>A0A8J8MHW4_9FIRM</name>
<sequence>MYYFSIPSDFNIQTLKKIEAINSKSRKFNVSEVYGQITEGEFISSGRMVSMLPQMSLASLKNYMMYCKKYNINFNYVFNPSCMGNKEFCKENQKKIKAFICTLYDMGINSFTIAMPSIIELINGLGLDINIKASAICEIDSPSKALFYKKLGAKRMVVEPDMTRDFKTIKNMCHVFGRGVEIIVNNVCVKHCAYKKFHYNHEAHCHESSIKQDINNYYFHRCSMQKASAIHNVLRLNWIRPEDLKYYYASGIECFKIQGRHNSDGDNLLKTIQHYFDEDYEGDLMALITLFSPYNAFQLKVNNKKLDGYIEKFYNHPSFCNDICERCHYCLDYAHKCMDIEKALETNQKTINFYTQYDEYSMKPCVNEGE</sequence>
<proteinExistence type="predicted"/>
<evidence type="ECO:0000313" key="1">
    <source>
        <dbReference type="EMBL" id="QUI21831.1"/>
    </source>
</evidence>
<dbReference type="InterPro" id="IPR001539">
    <property type="entry name" value="Peptidase_U32"/>
</dbReference>
<gene>
    <name evidence="1" type="ORF">HZI73_05755</name>
</gene>
<dbReference type="Proteomes" id="UP000683246">
    <property type="component" value="Chromosome"/>
</dbReference>
<dbReference type="PANTHER" id="PTHR30217">
    <property type="entry name" value="PEPTIDASE U32 FAMILY"/>
    <property type="match status" value="1"/>
</dbReference>
<dbReference type="RefSeq" id="WP_212697301.1">
    <property type="nucleotide sequence ID" value="NZ_CP058649.1"/>
</dbReference>
<protein>
    <submittedName>
        <fullName evidence="1">U32 family peptidase</fullName>
    </submittedName>
</protein>
<dbReference type="AlphaFoldDB" id="A0A8J8MHW4"/>
<dbReference type="EMBL" id="CP058649">
    <property type="protein sequence ID" value="QUI21831.1"/>
    <property type="molecule type" value="Genomic_DNA"/>
</dbReference>
<keyword evidence="2" id="KW-1185">Reference proteome</keyword>